<protein>
    <submittedName>
        <fullName evidence="1">Uncharacterized protein</fullName>
    </submittedName>
</protein>
<dbReference type="Proteomes" id="UP000554965">
    <property type="component" value="Unassembled WGS sequence"/>
</dbReference>
<organism evidence="1 2">
    <name type="scientific">Mycobacterium simulans</name>
    <dbReference type="NCBI Taxonomy" id="627089"/>
    <lineage>
        <taxon>Bacteria</taxon>
        <taxon>Bacillati</taxon>
        <taxon>Actinomycetota</taxon>
        <taxon>Actinomycetes</taxon>
        <taxon>Mycobacteriales</taxon>
        <taxon>Mycobacteriaceae</taxon>
        <taxon>Mycobacterium</taxon>
    </lineage>
</organism>
<evidence type="ECO:0000313" key="1">
    <source>
        <dbReference type="EMBL" id="SOJ55140.1"/>
    </source>
</evidence>
<dbReference type="EMBL" id="OCTY01000002">
    <property type="protein sequence ID" value="SOJ55140.1"/>
    <property type="molecule type" value="Genomic_DNA"/>
</dbReference>
<proteinExistence type="predicted"/>
<accession>A0A7Z7IML2</accession>
<keyword evidence="2" id="KW-1185">Reference proteome</keyword>
<gene>
    <name evidence="1" type="ORF">MSIMFB_02629</name>
</gene>
<reference evidence="1 2" key="1">
    <citation type="submission" date="2017-10" db="EMBL/GenBank/DDBJ databases">
        <authorList>
            <consortium name="Urmite Genomes"/>
        </authorList>
    </citation>
    <scope>NUCLEOTIDE SEQUENCE [LARGE SCALE GENOMIC DNA]</scope>
    <source>
        <strain evidence="1 2">FB-527</strain>
    </source>
</reference>
<dbReference type="AlphaFoldDB" id="A0A7Z7IML2"/>
<comment type="caution">
    <text evidence="1">The sequence shown here is derived from an EMBL/GenBank/DDBJ whole genome shotgun (WGS) entry which is preliminary data.</text>
</comment>
<sequence>MCITFPFEFGGGLRLGGGDETPADARQCGNMSLSGIAGVEDLSRELRLALAKQQLVGHVSPPHLVVMVERNCALAGFRFDTHLEAV</sequence>
<evidence type="ECO:0000313" key="2">
    <source>
        <dbReference type="Proteomes" id="UP000554965"/>
    </source>
</evidence>
<name>A0A7Z7IML2_9MYCO</name>